<evidence type="ECO:0000256" key="2">
    <source>
        <dbReference type="ARBA" id="ARBA00017823"/>
    </source>
</evidence>
<comment type="caution">
    <text evidence="11">The sequence shown here is derived from an EMBL/GenBank/DDBJ whole genome shotgun (WGS) entry which is preliminary data.</text>
</comment>
<dbReference type="EMBL" id="JAQSIO010000008">
    <property type="protein sequence ID" value="MDD0816558.1"/>
    <property type="molecule type" value="Genomic_DNA"/>
</dbReference>
<dbReference type="Proteomes" id="UP001528672">
    <property type="component" value="Unassembled WGS sequence"/>
</dbReference>
<proteinExistence type="inferred from homology"/>
<keyword evidence="11" id="KW-0969">Cilium</keyword>
<evidence type="ECO:0000256" key="1">
    <source>
        <dbReference type="ARBA" id="ARBA00005322"/>
    </source>
</evidence>
<evidence type="ECO:0000313" key="12">
    <source>
        <dbReference type="Proteomes" id="UP001528672"/>
    </source>
</evidence>
<reference evidence="11 12" key="1">
    <citation type="submission" date="2023-02" db="EMBL/GenBank/DDBJ databases">
        <title>Bacterial whole genome sequence for Curvibacter sp. HBC28.</title>
        <authorList>
            <person name="Le V."/>
            <person name="Ko S.-R."/>
            <person name="Ahn C.-Y."/>
            <person name="Oh H.-M."/>
        </authorList>
    </citation>
    <scope>NUCLEOTIDE SEQUENCE [LARGE SCALE GENOMIC DNA]</scope>
    <source>
        <strain evidence="11 12">HBC28</strain>
    </source>
</reference>
<comment type="similarity">
    <text evidence="1">Belongs to the FlgM family.</text>
</comment>
<evidence type="ECO:0000256" key="8">
    <source>
        <dbReference type="ARBA" id="ARBA00030117"/>
    </source>
</evidence>
<dbReference type="Pfam" id="PF04316">
    <property type="entry name" value="FlgM"/>
    <property type="match status" value="1"/>
</dbReference>
<keyword evidence="11" id="KW-0282">Flagellum</keyword>
<evidence type="ECO:0000256" key="4">
    <source>
        <dbReference type="ARBA" id="ARBA00022795"/>
    </source>
</evidence>
<evidence type="ECO:0000256" key="5">
    <source>
        <dbReference type="ARBA" id="ARBA00023015"/>
    </source>
</evidence>
<dbReference type="InterPro" id="IPR007412">
    <property type="entry name" value="FlgM"/>
</dbReference>
<keyword evidence="5" id="KW-0805">Transcription regulation</keyword>
<feature type="compositionally biased region" description="Low complexity" evidence="9">
    <location>
        <begin position="11"/>
        <end position="59"/>
    </location>
</feature>
<organism evidence="11 12">
    <name type="scientific">Curvibacter microcysteis</name>
    <dbReference type="NCBI Taxonomy" id="3026419"/>
    <lineage>
        <taxon>Bacteria</taxon>
        <taxon>Pseudomonadati</taxon>
        <taxon>Pseudomonadota</taxon>
        <taxon>Betaproteobacteria</taxon>
        <taxon>Burkholderiales</taxon>
        <taxon>Comamonadaceae</taxon>
        <taxon>Curvibacter</taxon>
    </lineage>
</organism>
<comment type="function">
    <text evidence="7">Responsible for the coupling of flagellin expression to flagellar assembly by preventing expression of the flagellin genes when a component of the middle class of proteins is defective. It negatively regulates flagellar genes by inhibiting the activity of FliA by directly binding to FliA.</text>
</comment>
<keyword evidence="4" id="KW-1005">Bacterial flagellum biogenesis</keyword>
<evidence type="ECO:0000256" key="6">
    <source>
        <dbReference type="ARBA" id="ARBA00023163"/>
    </source>
</evidence>
<gene>
    <name evidence="11" type="primary">flgM</name>
    <name evidence="11" type="ORF">PSQ39_18105</name>
</gene>
<keyword evidence="3" id="KW-0678">Repressor</keyword>
<feature type="region of interest" description="Disordered" evidence="9">
    <location>
        <begin position="1"/>
        <end position="64"/>
    </location>
</feature>
<protein>
    <recommendedName>
        <fullName evidence="2">Negative regulator of flagellin synthesis</fullName>
    </recommendedName>
    <alternativeName>
        <fullName evidence="8">Anti-sigma-28 factor</fullName>
    </alternativeName>
</protein>
<accession>A0ABT5MIZ3</accession>
<keyword evidence="11" id="KW-0966">Cell projection</keyword>
<evidence type="ECO:0000256" key="9">
    <source>
        <dbReference type="SAM" id="MobiDB-lite"/>
    </source>
</evidence>
<evidence type="ECO:0000259" key="10">
    <source>
        <dbReference type="Pfam" id="PF04316"/>
    </source>
</evidence>
<sequence>MKIGQTPDIPVALTTTGTQVTGQGAAAPPVKKSSNTSSGSGSSVSVSNLAKSLDSGSNDGDMDMDKVNAVKSAIDNGTYKVNAGAIADKLLSNAQEILSRGETQ</sequence>
<dbReference type="RefSeq" id="WP_273928425.1">
    <property type="nucleotide sequence ID" value="NZ_JAQSIO010000008.1"/>
</dbReference>
<evidence type="ECO:0000313" key="11">
    <source>
        <dbReference type="EMBL" id="MDD0816558.1"/>
    </source>
</evidence>
<evidence type="ECO:0000256" key="3">
    <source>
        <dbReference type="ARBA" id="ARBA00022491"/>
    </source>
</evidence>
<feature type="domain" description="Anti-sigma-28 factor FlgM C-terminal" evidence="10">
    <location>
        <begin position="43"/>
        <end position="91"/>
    </location>
</feature>
<name>A0ABT5MIZ3_9BURK</name>
<keyword evidence="12" id="KW-1185">Reference proteome</keyword>
<evidence type="ECO:0000256" key="7">
    <source>
        <dbReference type="ARBA" id="ARBA00024739"/>
    </source>
</evidence>
<dbReference type="InterPro" id="IPR035890">
    <property type="entry name" value="Anti-sigma-28_factor_FlgM_sf"/>
</dbReference>
<dbReference type="InterPro" id="IPR031316">
    <property type="entry name" value="FlgM_C"/>
</dbReference>
<dbReference type="SUPFAM" id="SSF101498">
    <property type="entry name" value="Anti-sigma factor FlgM"/>
    <property type="match status" value="1"/>
</dbReference>
<keyword evidence="6" id="KW-0804">Transcription</keyword>
<dbReference type="NCBIfam" id="TIGR03824">
    <property type="entry name" value="FlgM_jcvi"/>
    <property type="match status" value="1"/>
</dbReference>